<feature type="transmembrane region" description="Helical" evidence="2">
    <location>
        <begin position="346"/>
        <end position="365"/>
    </location>
</feature>
<feature type="compositionally biased region" description="Low complexity" evidence="1">
    <location>
        <begin position="597"/>
        <end position="629"/>
    </location>
</feature>
<organism evidence="3 4">
    <name type="scientific">Mytilus edulis</name>
    <name type="common">Blue mussel</name>
    <dbReference type="NCBI Taxonomy" id="6550"/>
    <lineage>
        <taxon>Eukaryota</taxon>
        <taxon>Metazoa</taxon>
        <taxon>Spiralia</taxon>
        <taxon>Lophotrochozoa</taxon>
        <taxon>Mollusca</taxon>
        <taxon>Bivalvia</taxon>
        <taxon>Autobranchia</taxon>
        <taxon>Pteriomorphia</taxon>
        <taxon>Mytilida</taxon>
        <taxon>Mytiloidea</taxon>
        <taxon>Mytilidae</taxon>
        <taxon>Mytilinae</taxon>
        <taxon>Mytilus</taxon>
    </lineage>
</organism>
<gene>
    <name evidence="3" type="ORF">MEDL_51370</name>
</gene>
<keyword evidence="2" id="KW-0472">Membrane</keyword>
<feature type="transmembrane region" description="Helical" evidence="2">
    <location>
        <begin position="321"/>
        <end position="339"/>
    </location>
</feature>
<evidence type="ECO:0000256" key="2">
    <source>
        <dbReference type="SAM" id="Phobius"/>
    </source>
</evidence>
<evidence type="ECO:0000313" key="4">
    <source>
        <dbReference type="Proteomes" id="UP000683360"/>
    </source>
</evidence>
<feature type="transmembrane region" description="Helical" evidence="2">
    <location>
        <begin position="137"/>
        <end position="160"/>
    </location>
</feature>
<sequence>MTSKKIVRKKEFEPLLFETNLTFHPEDKNASRSIHFPDEDDIMDDFEEEILEIEEKKRRQVSLLWQDLLLLTFDFLQIFALLQSMALRWTWSGSWIAKSYFFFIFNLDIWEFIKVYKDAYVSTQSYYTPSATVPMSFSTFALAGGGCVLFLIGIFVAVYLTLWVRKDRQFLNKTAWMRRIYLIFVQLLTLPIGVSVGHIFHCNEDKNVDVMNDIGCFQGGHWGYLVFGIFFYIVLFLVVPIYIIYRSRTEAMGSCSKHHEAYLLLKETEYKIGLNKVWMHSDIYFFSSFRYWGIYYRAIMQLVKLSLVIVFIAGFHNVKGQATAVTILLFLYALLFVIVRPFRLICFNILLIMTFLSLGAAGIIGTLETSYNAYTLDNPWLLPQYSRWLIMVTILRRCMVNVCCKQIQILNAYLGDALHGTMLDLLDEIIEVHSNMCQKSLFAESVKDSIRHTAKQFLTVMPAFAKRLAQRDYDFILINPMKRRMLLKMYCMGIFLNGRSERVAKQKVLTKPELQRIWNEPSMLEFQEEDGYYEDLYPDPVDMSDSDSVDLSVSEFEEEDDFMDMLGQMHEIEEINLNNARIVTEKARQKSAGTPISQSSSSVRPQSSSSQRHSATSVRPSSSASQRQVTPVPPYARPGSAGSLQQTGSRPSSSQLRPGSGTSGRGAINAGFEDEKVSLPGSIDQNDDKPGKDNPTFTVVDEENDDKGSQLDIVKSAGEVLDMNQGTPEKGKKKNRKKKKKHPGPDSEA</sequence>
<feature type="compositionally biased region" description="Polar residues" evidence="1">
    <location>
        <begin position="642"/>
        <end position="657"/>
    </location>
</feature>
<proteinExistence type="predicted"/>
<name>A0A8S3TY78_MYTED</name>
<keyword evidence="2" id="KW-0812">Transmembrane</keyword>
<evidence type="ECO:0000313" key="3">
    <source>
        <dbReference type="EMBL" id="CAG2238981.1"/>
    </source>
</evidence>
<feature type="compositionally biased region" description="Basic residues" evidence="1">
    <location>
        <begin position="731"/>
        <end position="742"/>
    </location>
</feature>
<dbReference type="EMBL" id="CAJPWZ010002499">
    <property type="protein sequence ID" value="CAG2238981.1"/>
    <property type="molecule type" value="Genomic_DNA"/>
</dbReference>
<feature type="transmembrane region" description="Helical" evidence="2">
    <location>
        <begin position="294"/>
        <end position="315"/>
    </location>
</feature>
<protein>
    <submittedName>
        <fullName evidence="3">Uncharacterized protein</fullName>
    </submittedName>
</protein>
<feature type="region of interest" description="Disordered" evidence="1">
    <location>
        <begin position="586"/>
        <end position="749"/>
    </location>
</feature>
<feature type="transmembrane region" description="Helical" evidence="2">
    <location>
        <begin position="221"/>
        <end position="245"/>
    </location>
</feature>
<keyword evidence="2" id="KW-1133">Transmembrane helix</keyword>
<comment type="caution">
    <text evidence="3">The sequence shown here is derived from an EMBL/GenBank/DDBJ whole genome shotgun (WGS) entry which is preliminary data.</text>
</comment>
<feature type="transmembrane region" description="Helical" evidence="2">
    <location>
        <begin position="180"/>
        <end position="201"/>
    </location>
</feature>
<evidence type="ECO:0000256" key="1">
    <source>
        <dbReference type="SAM" id="MobiDB-lite"/>
    </source>
</evidence>
<dbReference type="OrthoDB" id="195226at2759"/>
<reference evidence="3" key="1">
    <citation type="submission" date="2021-03" db="EMBL/GenBank/DDBJ databases">
        <authorList>
            <person name="Bekaert M."/>
        </authorList>
    </citation>
    <scope>NUCLEOTIDE SEQUENCE</scope>
</reference>
<keyword evidence="4" id="KW-1185">Reference proteome</keyword>
<dbReference type="AlphaFoldDB" id="A0A8S3TY78"/>
<accession>A0A8S3TY78</accession>
<dbReference type="Proteomes" id="UP000683360">
    <property type="component" value="Unassembled WGS sequence"/>
</dbReference>